<comment type="caution">
    <text evidence="1">The sequence shown here is derived from an EMBL/GenBank/DDBJ whole genome shotgun (WGS) entry which is preliminary data.</text>
</comment>
<evidence type="ECO:0000313" key="2">
    <source>
        <dbReference type="Proteomes" id="UP001163603"/>
    </source>
</evidence>
<organism evidence="1 2">
    <name type="scientific">Pistacia integerrima</name>
    <dbReference type="NCBI Taxonomy" id="434235"/>
    <lineage>
        <taxon>Eukaryota</taxon>
        <taxon>Viridiplantae</taxon>
        <taxon>Streptophyta</taxon>
        <taxon>Embryophyta</taxon>
        <taxon>Tracheophyta</taxon>
        <taxon>Spermatophyta</taxon>
        <taxon>Magnoliopsida</taxon>
        <taxon>eudicotyledons</taxon>
        <taxon>Gunneridae</taxon>
        <taxon>Pentapetalae</taxon>
        <taxon>rosids</taxon>
        <taxon>malvids</taxon>
        <taxon>Sapindales</taxon>
        <taxon>Anacardiaceae</taxon>
        <taxon>Pistacia</taxon>
    </lineage>
</organism>
<accession>A0ACC0XA46</accession>
<gene>
    <name evidence="1" type="ORF">Pint_21674</name>
</gene>
<dbReference type="EMBL" id="CM047748">
    <property type="protein sequence ID" value="KAJ0013354.1"/>
    <property type="molecule type" value="Genomic_DNA"/>
</dbReference>
<evidence type="ECO:0000313" key="1">
    <source>
        <dbReference type="EMBL" id="KAJ0013354.1"/>
    </source>
</evidence>
<keyword evidence="2" id="KW-1185">Reference proteome</keyword>
<proteinExistence type="predicted"/>
<dbReference type="Proteomes" id="UP001163603">
    <property type="component" value="Chromosome 13"/>
</dbReference>
<name>A0ACC0XA46_9ROSI</name>
<sequence>MYLQREMALKGYGRIKLNLGNAQESPYLVVVLVNCGTQIGIVQILNSSIRPVYRGSSFKIPEDFFTVMPKLKVLNLFNMHQFLLPSSLDLLTNLQTLCFDGSHITSVAIIGKLEKLKVLSLQHSYIQDLPIEIG</sequence>
<reference evidence="2" key="1">
    <citation type="journal article" date="2023" name="G3 (Bethesda)">
        <title>Genome assembly and association tests identify interacting loci associated with vigor, precocity, and sex in interspecific pistachio rootstocks.</title>
        <authorList>
            <person name="Palmer W."/>
            <person name="Jacygrad E."/>
            <person name="Sagayaradj S."/>
            <person name="Cavanaugh K."/>
            <person name="Han R."/>
            <person name="Bertier L."/>
            <person name="Beede B."/>
            <person name="Kafkas S."/>
            <person name="Golino D."/>
            <person name="Preece J."/>
            <person name="Michelmore R."/>
        </authorList>
    </citation>
    <scope>NUCLEOTIDE SEQUENCE [LARGE SCALE GENOMIC DNA]</scope>
</reference>
<protein>
    <submittedName>
        <fullName evidence="1">Uncharacterized protein</fullName>
    </submittedName>
</protein>